<dbReference type="AlphaFoldDB" id="A0A1C3HE25"/>
<proteinExistence type="inferred from homology"/>
<dbReference type="GO" id="GO:0003700">
    <property type="term" value="F:DNA-binding transcription factor activity"/>
    <property type="evidence" value="ECO:0007669"/>
    <property type="project" value="InterPro"/>
</dbReference>
<reference evidence="7" key="1">
    <citation type="submission" date="2016-05" db="EMBL/GenBank/DDBJ databases">
        <authorList>
            <person name="Cock P.J.A."/>
            <person name="Cock P.J.A."/>
        </authorList>
    </citation>
    <scope>NUCLEOTIDE SEQUENCE</scope>
    <source>
        <strain evidence="7">PWN146_assembly</strain>
    </source>
</reference>
<organism evidence="7">
    <name type="scientific">Serratia marcescens</name>
    <dbReference type="NCBI Taxonomy" id="615"/>
    <lineage>
        <taxon>Bacteria</taxon>
        <taxon>Pseudomonadati</taxon>
        <taxon>Pseudomonadota</taxon>
        <taxon>Gammaproteobacteria</taxon>
        <taxon>Enterobacterales</taxon>
        <taxon>Yersiniaceae</taxon>
        <taxon>Serratia</taxon>
    </lineage>
</organism>
<dbReference type="GO" id="GO:0030170">
    <property type="term" value="F:pyridoxal phosphate binding"/>
    <property type="evidence" value="ECO:0007669"/>
    <property type="project" value="InterPro"/>
</dbReference>
<dbReference type="Pfam" id="PF00392">
    <property type="entry name" value="GntR"/>
    <property type="match status" value="1"/>
</dbReference>
<protein>
    <submittedName>
        <fullName evidence="7">Putative HTH-type transcriptional regulator YdcR</fullName>
    </submittedName>
</protein>
<dbReference type="InterPro" id="IPR036390">
    <property type="entry name" value="WH_DNA-bd_sf"/>
</dbReference>
<evidence type="ECO:0000259" key="6">
    <source>
        <dbReference type="PROSITE" id="PS50949"/>
    </source>
</evidence>
<gene>
    <name evidence="7" type="primary">ydcR_1</name>
    <name evidence="7" type="ORF">PWN146_01980</name>
</gene>
<dbReference type="InterPro" id="IPR051446">
    <property type="entry name" value="HTH_trans_reg/aminotransferase"/>
</dbReference>
<dbReference type="SUPFAM" id="SSF53383">
    <property type="entry name" value="PLP-dependent transferases"/>
    <property type="match status" value="1"/>
</dbReference>
<dbReference type="InterPro" id="IPR015424">
    <property type="entry name" value="PyrdxlP-dep_Trfase"/>
</dbReference>
<keyword evidence="5" id="KW-0804">Transcription</keyword>
<dbReference type="InterPro" id="IPR036388">
    <property type="entry name" value="WH-like_DNA-bd_sf"/>
</dbReference>
<keyword evidence="3" id="KW-0805">Transcription regulation</keyword>
<evidence type="ECO:0000256" key="5">
    <source>
        <dbReference type="ARBA" id="ARBA00023163"/>
    </source>
</evidence>
<dbReference type="CDD" id="cd07377">
    <property type="entry name" value="WHTH_GntR"/>
    <property type="match status" value="1"/>
</dbReference>
<dbReference type="Gene3D" id="3.40.640.10">
    <property type="entry name" value="Type I PLP-dependent aspartate aminotransferase-like (Major domain)"/>
    <property type="match status" value="1"/>
</dbReference>
<comment type="similarity">
    <text evidence="1">In the C-terminal section; belongs to the class-I pyridoxal-phosphate-dependent aminotransferase family.</text>
</comment>
<evidence type="ECO:0000256" key="2">
    <source>
        <dbReference type="ARBA" id="ARBA00022898"/>
    </source>
</evidence>
<sequence length="434" mass="46484">MTLLYAKGGGAVQIAEQIAARIKGGTLRPGELLPPVRQLAAELEVNANTVASAYARLRDAGLVATRGRAGTVVLEPPLAAVSAAYTPRQVPAGMCDLASGNLDAALLPALALGAAEGFPQQNGYDISGDLPVLTGLGREWLGRQGVSLGEPAVFSGALDAMEKALRCHMQPGAAVWVEDPCWPPLLTLLRHLRLRPLPLAMDEQGCRLPESGAAGAVILTPRAHNPTGASLSAQRAQQWRRFLSENPQCLAIVDDFWGPLSQQPLHLPFDGDRGLYVLSLSKFLSPDLRIALACGNPTLLQAMRADQYISERWVSHILQQIAARLWGQALQEGQLQRAQQVYQARRDELVQRINALNHTALAVGEGLHLWLPVRSETAAAQLMAQRGWLVQGGEPFRLKGDPAIRVSLANVVPAQLAPLAQDLADAMRASAAIN</sequence>
<evidence type="ECO:0000256" key="4">
    <source>
        <dbReference type="ARBA" id="ARBA00023125"/>
    </source>
</evidence>
<keyword evidence="4" id="KW-0238">DNA-binding</keyword>
<dbReference type="InterPro" id="IPR004839">
    <property type="entry name" value="Aminotransferase_I/II_large"/>
</dbReference>
<dbReference type="PROSITE" id="PS50949">
    <property type="entry name" value="HTH_GNTR"/>
    <property type="match status" value="1"/>
</dbReference>
<feature type="domain" description="HTH gntR-type" evidence="6">
    <location>
        <begin position="8"/>
        <end position="76"/>
    </location>
</feature>
<evidence type="ECO:0000256" key="3">
    <source>
        <dbReference type="ARBA" id="ARBA00023015"/>
    </source>
</evidence>
<dbReference type="EMBL" id="LT575490">
    <property type="protein sequence ID" value="SAY43289.1"/>
    <property type="molecule type" value="Genomic_DNA"/>
</dbReference>
<evidence type="ECO:0000256" key="1">
    <source>
        <dbReference type="ARBA" id="ARBA00005384"/>
    </source>
</evidence>
<dbReference type="InterPro" id="IPR000524">
    <property type="entry name" value="Tscrpt_reg_HTH_GntR"/>
</dbReference>
<dbReference type="SUPFAM" id="SSF46785">
    <property type="entry name" value="Winged helix' DNA-binding domain"/>
    <property type="match status" value="1"/>
</dbReference>
<dbReference type="PANTHER" id="PTHR46577:SF1">
    <property type="entry name" value="HTH-TYPE TRANSCRIPTIONAL REGULATORY PROTEIN GABR"/>
    <property type="match status" value="1"/>
</dbReference>
<accession>A0A1C3HE25</accession>
<dbReference type="GO" id="GO:0003677">
    <property type="term" value="F:DNA binding"/>
    <property type="evidence" value="ECO:0007669"/>
    <property type="project" value="UniProtKB-KW"/>
</dbReference>
<evidence type="ECO:0000313" key="7">
    <source>
        <dbReference type="EMBL" id="SAY43289.1"/>
    </source>
</evidence>
<keyword evidence="2" id="KW-0663">Pyridoxal phosphate</keyword>
<dbReference type="SMART" id="SM00345">
    <property type="entry name" value="HTH_GNTR"/>
    <property type="match status" value="1"/>
</dbReference>
<dbReference type="PANTHER" id="PTHR46577">
    <property type="entry name" value="HTH-TYPE TRANSCRIPTIONAL REGULATORY PROTEIN GABR"/>
    <property type="match status" value="1"/>
</dbReference>
<dbReference type="CDD" id="cd00609">
    <property type="entry name" value="AAT_like"/>
    <property type="match status" value="1"/>
</dbReference>
<dbReference type="InterPro" id="IPR015421">
    <property type="entry name" value="PyrdxlP-dep_Trfase_major"/>
</dbReference>
<name>A0A1C3HE25_SERMA</name>
<dbReference type="Gene3D" id="1.10.10.10">
    <property type="entry name" value="Winged helix-like DNA-binding domain superfamily/Winged helix DNA-binding domain"/>
    <property type="match status" value="1"/>
</dbReference>
<dbReference type="Pfam" id="PF00155">
    <property type="entry name" value="Aminotran_1_2"/>
    <property type="match status" value="1"/>
</dbReference>